<accession>A0ABQ0LN49</accession>
<dbReference type="InterPro" id="IPR032675">
    <property type="entry name" value="LRR_dom_sf"/>
</dbReference>
<dbReference type="Gene3D" id="3.80.10.10">
    <property type="entry name" value="Ribonuclease Inhibitor"/>
    <property type="match status" value="1"/>
</dbReference>
<dbReference type="SUPFAM" id="SSF81383">
    <property type="entry name" value="F-box domain"/>
    <property type="match status" value="1"/>
</dbReference>
<proteinExistence type="predicted"/>
<evidence type="ECO:0000313" key="2">
    <source>
        <dbReference type="EMBL" id="GAT52514.1"/>
    </source>
</evidence>
<organism evidence="2 3">
    <name type="scientific">Mycena chlorophos</name>
    <name type="common">Agaric fungus</name>
    <name type="synonym">Agaricus chlorophos</name>
    <dbReference type="NCBI Taxonomy" id="658473"/>
    <lineage>
        <taxon>Eukaryota</taxon>
        <taxon>Fungi</taxon>
        <taxon>Dikarya</taxon>
        <taxon>Basidiomycota</taxon>
        <taxon>Agaricomycotina</taxon>
        <taxon>Agaricomycetes</taxon>
        <taxon>Agaricomycetidae</taxon>
        <taxon>Agaricales</taxon>
        <taxon>Marasmiineae</taxon>
        <taxon>Mycenaceae</taxon>
        <taxon>Mycena</taxon>
    </lineage>
</organism>
<sequence>MLDWHALRGRLFAIDEELKEISARAELLVRERQDVVQQLDAGVFGLDSHPIDRLPNEILAEIFMAVYHGDAAALRLGADLHDYSRPGSYFPHRIHLTLVPVCKRWRNVAHSLGCLWSTFDFRVVRKIHNVERTMTNWLPRAKACPLNIRVSADFWSGRGPRPRSRLMQLLSPFFARTTHLSTIIHLQSEFITTFPSNLIVGQFRQLRMLEVNGIGPDHGLALSPITGFSNAPNLRKVHLRGIDSPAWIALPYEQLTCLRLSHVAAEPTCEFLRLTPNIEEVHLNEPSFTVRQLPLTRAFLLLPKLRILSIADSPGSMISDTILQDLSLPNLQSLALSGSYPEKPHFAQFLARSQCCIQSVDVEWIPDRPEGDVVELLYMIPTAGEIRIRAQIEHPDELDDFGPFLLHLLEALEQKGDEFLPHLRSLAIDPLPLSAPIPYHALARMLLSRHQRVNPLQSIKLISRSPGESEAEAPDQSALSSINNLKAGGMDVQLRGLQIFDTKVFFCNFNSEILVLIIIGS</sequence>
<dbReference type="Gene3D" id="1.20.1280.50">
    <property type="match status" value="1"/>
</dbReference>
<dbReference type="Pfam" id="PF12937">
    <property type="entry name" value="F-box-like"/>
    <property type="match status" value="1"/>
</dbReference>
<gene>
    <name evidence="2" type="ORF">MCHLO_09558</name>
</gene>
<evidence type="ECO:0000313" key="3">
    <source>
        <dbReference type="Proteomes" id="UP000815677"/>
    </source>
</evidence>
<protein>
    <recommendedName>
        <fullName evidence="1">F-box domain-containing protein</fullName>
    </recommendedName>
</protein>
<evidence type="ECO:0000259" key="1">
    <source>
        <dbReference type="Pfam" id="PF12937"/>
    </source>
</evidence>
<dbReference type="SUPFAM" id="SSF52047">
    <property type="entry name" value="RNI-like"/>
    <property type="match status" value="1"/>
</dbReference>
<feature type="domain" description="F-box" evidence="1">
    <location>
        <begin position="51"/>
        <end position="122"/>
    </location>
</feature>
<dbReference type="Proteomes" id="UP000815677">
    <property type="component" value="Unassembled WGS sequence"/>
</dbReference>
<dbReference type="InterPro" id="IPR036047">
    <property type="entry name" value="F-box-like_dom_sf"/>
</dbReference>
<name>A0ABQ0LN49_MYCCL</name>
<keyword evidence="3" id="KW-1185">Reference proteome</keyword>
<dbReference type="EMBL" id="DF847781">
    <property type="protein sequence ID" value="GAT52514.1"/>
    <property type="molecule type" value="Genomic_DNA"/>
</dbReference>
<dbReference type="InterPro" id="IPR001810">
    <property type="entry name" value="F-box_dom"/>
</dbReference>
<reference evidence="2" key="1">
    <citation type="submission" date="2014-09" db="EMBL/GenBank/DDBJ databases">
        <title>Genome sequence of the luminous mushroom Mycena chlorophos for searching fungal bioluminescence genes.</title>
        <authorList>
            <person name="Tanaka Y."/>
            <person name="Kasuga D."/>
            <person name="Oba Y."/>
            <person name="Hase S."/>
            <person name="Sato K."/>
            <person name="Oba Y."/>
            <person name="Sakakibara Y."/>
        </authorList>
    </citation>
    <scope>NUCLEOTIDE SEQUENCE</scope>
</reference>